<dbReference type="SUPFAM" id="SSF51126">
    <property type="entry name" value="Pectin lyase-like"/>
    <property type="match status" value="1"/>
</dbReference>
<dbReference type="InterPro" id="IPR005546">
    <property type="entry name" value="Autotransporte_beta"/>
</dbReference>
<reference evidence="5" key="1">
    <citation type="journal article" date="2019" name="Int. J. Syst. Evol. Microbiol.">
        <title>The Global Catalogue of Microorganisms (GCM) 10K type strain sequencing project: providing services to taxonomists for standard genome sequencing and annotation.</title>
        <authorList>
            <consortium name="The Broad Institute Genomics Platform"/>
            <consortium name="The Broad Institute Genome Sequencing Center for Infectious Disease"/>
            <person name="Wu L."/>
            <person name="Ma J."/>
        </authorList>
    </citation>
    <scope>NUCLEOTIDE SEQUENCE [LARGE SCALE GENOMIC DNA]</scope>
    <source>
        <strain evidence="5">JCM 17714</strain>
    </source>
</reference>
<keyword evidence="2" id="KW-0732">Signal</keyword>
<dbReference type="PROSITE" id="PS51208">
    <property type="entry name" value="AUTOTRANSPORTER"/>
    <property type="match status" value="1"/>
</dbReference>
<organism evidence="4 5">
    <name type="scientific">Bartonella pachyuromydis</name>
    <dbReference type="NCBI Taxonomy" id="931097"/>
    <lineage>
        <taxon>Bacteria</taxon>
        <taxon>Pseudomonadati</taxon>
        <taxon>Pseudomonadota</taxon>
        <taxon>Alphaproteobacteria</taxon>
        <taxon>Hyphomicrobiales</taxon>
        <taxon>Bartonellaceae</taxon>
        <taxon>Bartonella</taxon>
    </lineage>
</organism>
<name>A0ABP8VJK5_9HYPH</name>
<gene>
    <name evidence="4" type="ORF">GCM10023262_12590</name>
</gene>
<feature type="region of interest" description="Disordered" evidence="1">
    <location>
        <begin position="63"/>
        <end position="90"/>
    </location>
</feature>
<feature type="domain" description="Autotransporter" evidence="3">
    <location>
        <begin position="801"/>
        <end position="1078"/>
    </location>
</feature>
<evidence type="ECO:0000259" key="3">
    <source>
        <dbReference type="PROSITE" id="PS51208"/>
    </source>
</evidence>
<feature type="compositionally biased region" description="Pro residues" evidence="1">
    <location>
        <begin position="723"/>
        <end position="748"/>
    </location>
</feature>
<comment type="caution">
    <text evidence="4">The sequence shown here is derived from an EMBL/GenBank/DDBJ whole genome shotgun (WGS) entry which is preliminary data.</text>
</comment>
<dbReference type="NCBIfam" id="TIGR01414">
    <property type="entry name" value="autotrans_barl"/>
    <property type="match status" value="1"/>
</dbReference>
<evidence type="ECO:0000313" key="5">
    <source>
        <dbReference type="Proteomes" id="UP001501699"/>
    </source>
</evidence>
<dbReference type="InterPro" id="IPR012332">
    <property type="entry name" value="Autotransporter_pectin_lyase_C"/>
</dbReference>
<protein>
    <recommendedName>
        <fullName evidence="3">Autotransporter domain-containing protein</fullName>
    </recommendedName>
</protein>
<keyword evidence="5" id="KW-1185">Reference proteome</keyword>
<evidence type="ECO:0000256" key="2">
    <source>
        <dbReference type="SAM" id="SignalP"/>
    </source>
</evidence>
<feature type="compositionally biased region" description="Low complexity" evidence="1">
    <location>
        <begin position="130"/>
        <end position="139"/>
    </location>
</feature>
<dbReference type="Gene3D" id="2.40.128.130">
    <property type="entry name" value="Autotransporter beta-domain"/>
    <property type="match status" value="1"/>
</dbReference>
<proteinExistence type="predicted"/>
<dbReference type="Gene3D" id="2.160.20.20">
    <property type="match status" value="1"/>
</dbReference>
<accession>A0ABP8VJK5</accession>
<dbReference type="InterPro" id="IPR006315">
    <property type="entry name" value="OM_autotransptr_brl_dom"/>
</dbReference>
<dbReference type="Pfam" id="PF03797">
    <property type="entry name" value="Autotransporter"/>
    <property type="match status" value="1"/>
</dbReference>
<evidence type="ECO:0000256" key="1">
    <source>
        <dbReference type="SAM" id="MobiDB-lite"/>
    </source>
</evidence>
<dbReference type="InterPro" id="IPR036709">
    <property type="entry name" value="Autotransporte_beta_dom_sf"/>
</dbReference>
<feature type="chain" id="PRO_5047005618" description="Autotransporter domain-containing protein" evidence="2">
    <location>
        <begin position="33"/>
        <end position="1078"/>
    </location>
</feature>
<feature type="signal peptide" evidence="2">
    <location>
        <begin position="1"/>
        <end position="32"/>
    </location>
</feature>
<dbReference type="EMBL" id="BAABJA010000009">
    <property type="protein sequence ID" value="GAA4665224.1"/>
    <property type="molecule type" value="Genomic_DNA"/>
</dbReference>
<dbReference type="RefSeq" id="WP_345119280.1">
    <property type="nucleotide sequence ID" value="NZ_BAABJA010000009.1"/>
</dbReference>
<evidence type="ECO:0000313" key="4">
    <source>
        <dbReference type="EMBL" id="GAA4665224.1"/>
    </source>
</evidence>
<feature type="region of interest" description="Disordered" evidence="1">
    <location>
        <begin position="717"/>
        <end position="759"/>
    </location>
</feature>
<feature type="compositionally biased region" description="Polar residues" evidence="1">
    <location>
        <begin position="63"/>
        <end position="81"/>
    </location>
</feature>
<feature type="region of interest" description="Disordered" evidence="1">
    <location>
        <begin position="105"/>
        <end position="139"/>
    </location>
</feature>
<dbReference type="SUPFAM" id="SSF103515">
    <property type="entry name" value="Autotransporter"/>
    <property type="match status" value="1"/>
</dbReference>
<dbReference type="SMART" id="SM00869">
    <property type="entry name" value="Autotransporter"/>
    <property type="match status" value="1"/>
</dbReference>
<dbReference type="InterPro" id="IPR011050">
    <property type="entry name" value="Pectin_lyase_fold/virulence"/>
</dbReference>
<sequence>MIKIFRNRMCLYTVTTAILSLLQNGVVVGANAEEIYNIWVTPTQPIPEIKIIPLSSAPESGVISVSPNTRSSHLPSTSTDSLTREISSESGDVELNSTLTTIARANGNLSGRNGTPLFGEEGDRESTRVGSISLSGSNSSKPLSGIGGDEYGSYTYKYDRVKGKMTLYNGAYYICDNCGTDTIKDKSYKFTGKNVDGVASNRVAITVKKAPAKVEGEKITVDSEVAEKSFARGVTVSEGGEITLKNFTLKNAEVALHASNGRIDIEGGTIGESTTAVQAIGMPTNITLNDVKISTNGEDKKASVSSYGGSEVNVNGGSLEFMNSHGVSATSEAVVSLNGVKIIGKGKERNSNNHAAVHTDVGGPINLKDATISVTNIHGILLENTVKTPNSIPLPKDSESNFTVSEVNVESSSITVEGDGAHGLYFKGGKPWENIDDQESLLKEELISRMEVVTLSRTMFSVLGGTALYGTDETNGAVSLLQSSLHSEGSLLKAENGASIIVLADASTLEGRSEVDESSNAELYLSNQSTWALQQKKQANQQESEIIRASSVSRVSLMNDSTIKFTNSKSDSHYTYHTLRIGNGIDDVYKVQDGGHIYFNTFLDAGGDINKQQTDRLLIYGDVSGITTVHVSAVSGSLGGNTGSGGNDQGISIIQVSGEATQNSFKLDGGYVTLSGLPYQYKLYGYGPTSDLGKANPDQRLVKGSGEFWDFRLETGYMKPEPEPMPPAPPEPGPVPPTPPGPSPVPPKPEPEPKPHPKAVVPQVPTYLLLPNALFHTGLMNITHTNKWLESLRIVSGGMLERRENPAFFVRGYGGNHRYRSNLSRFEYGYGGELDYNAVDAGVLLQTFENTYGTSSFGVIGSYQRLSLQPLDVEQSRKSSFDRWAVTAYGGLQGDTGFYADGLLSYGLFKGDVHTLARGKTATLKGTSLNASLTSGKAFVIGDDDFIFDPQVQVVYQRLQFNKAHDIDNFDIEMGTLDQWVARIGGRLTKVLPVSDEAHVVSVYGKLHVAHGFSKKQFVQFKDTFQLGAFGSSLETGLGFNAQLSPKFTLHGDLAYQHKLTKAGFSGTSFTGGLRYNF</sequence>
<dbReference type="Proteomes" id="UP001501699">
    <property type="component" value="Unassembled WGS sequence"/>
</dbReference>